<protein>
    <submittedName>
        <fullName evidence="1">Uncharacterized protein</fullName>
    </submittedName>
</protein>
<dbReference type="EMBL" id="JBAWTH010000186">
    <property type="protein sequence ID" value="KAL2273433.1"/>
    <property type="molecule type" value="Genomic_DNA"/>
</dbReference>
<dbReference type="Proteomes" id="UP001600888">
    <property type="component" value="Unassembled WGS sequence"/>
</dbReference>
<evidence type="ECO:0000313" key="1">
    <source>
        <dbReference type="EMBL" id="KAL2273433.1"/>
    </source>
</evidence>
<name>A0ABR4DSQ2_9PEZI</name>
<keyword evidence="2" id="KW-1185">Reference proteome</keyword>
<comment type="caution">
    <text evidence="1">The sequence shown here is derived from an EMBL/GenBank/DDBJ whole genome shotgun (WGS) entry which is preliminary data.</text>
</comment>
<sequence>MVERSFYTRMRDGQWADREDPNAVDLFPPTSSGMRFRIFQLNDLLERRTRQARELLELWGTIQWGKRPGNPLVHLQYTTYRNRFPVSPNGEWAMRGSIAPGGR</sequence>
<proteinExistence type="predicted"/>
<evidence type="ECO:0000313" key="2">
    <source>
        <dbReference type="Proteomes" id="UP001600888"/>
    </source>
</evidence>
<organism evidence="1 2">
    <name type="scientific">Diaporthe vaccinii</name>
    <dbReference type="NCBI Taxonomy" id="105482"/>
    <lineage>
        <taxon>Eukaryota</taxon>
        <taxon>Fungi</taxon>
        <taxon>Dikarya</taxon>
        <taxon>Ascomycota</taxon>
        <taxon>Pezizomycotina</taxon>
        <taxon>Sordariomycetes</taxon>
        <taxon>Sordariomycetidae</taxon>
        <taxon>Diaporthales</taxon>
        <taxon>Diaporthaceae</taxon>
        <taxon>Diaporthe</taxon>
        <taxon>Diaporthe eres species complex</taxon>
    </lineage>
</organism>
<gene>
    <name evidence="1" type="ORF">FJTKL_04503</name>
</gene>
<reference evidence="1 2" key="1">
    <citation type="submission" date="2024-03" db="EMBL/GenBank/DDBJ databases">
        <title>A high-quality draft genome sequence of Diaporthe vaccinii, a causative agent of upright dieback and viscid rot disease in cranberry plants.</title>
        <authorList>
            <person name="Sarrasin M."/>
            <person name="Lang B.F."/>
            <person name="Burger G."/>
        </authorList>
    </citation>
    <scope>NUCLEOTIDE SEQUENCE [LARGE SCALE GENOMIC DNA]</scope>
    <source>
        <strain evidence="1 2">IS7</strain>
    </source>
</reference>
<accession>A0ABR4DSQ2</accession>